<dbReference type="AlphaFoldDB" id="A0A226DVQ1"/>
<feature type="signal peptide" evidence="2">
    <location>
        <begin position="1"/>
        <end position="20"/>
    </location>
</feature>
<dbReference type="Proteomes" id="UP000198287">
    <property type="component" value="Unassembled WGS sequence"/>
</dbReference>
<keyword evidence="4" id="KW-1185">Reference proteome</keyword>
<reference evidence="3 4" key="1">
    <citation type="submission" date="2015-12" db="EMBL/GenBank/DDBJ databases">
        <title>The genome of Folsomia candida.</title>
        <authorList>
            <person name="Faddeeva A."/>
            <person name="Derks M.F."/>
            <person name="Anvar Y."/>
            <person name="Smit S."/>
            <person name="Van Straalen N."/>
            <person name="Roelofs D."/>
        </authorList>
    </citation>
    <scope>NUCLEOTIDE SEQUENCE [LARGE SCALE GENOMIC DNA]</scope>
    <source>
        <strain evidence="3 4">VU population</strain>
        <tissue evidence="3">Whole body</tissue>
    </source>
</reference>
<feature type="chain" id="PRO_5012533594" evidence="2">
    <location>
        <begin position="21"/>
        <end position="153"/>
    </location>
</feature>
<sequence>MKSMMSHIFVIAILITLSSSYAPEPDQPEGGPRISAENCRDPPHKAGQPKLYKHCAVASFEDWRSEDGFCFYSTEESHRPDFLYIGERTCKRIDYRKCEWDTDCCKGLSCESADLYKKYVHGYVNMCRGRYDVKYANGLKYHKTLMRPLFQND</sequence>
<name>A0A226DVQ1_FOLCA</name>
<comment type="caution">
    <text evidence="3">The sequence shown here is derived from an EMBL/GenBank/DDBJ whole genome shotgun (WGS) entry which is preliminary data.</text>
</comment>
<evidence type="ECO:0000256" key="1">
    <source>
        <dbReference type="SAM" id="MobiDB-lite"/>
    </source>
</evidence>
<evidence type="ECO:0000313" key="4">
    <source>
        <dbReference type="Proteomes" id="UP000198287"/>
    </source>
</evidence>
<dbReference type="EMBL" id="LNIX01000011">
    <property type="protein sequence ID" value="OXA48777.1"/>
    <property type="molecule type" value="Genomic_DNA"/>
</dbReference>
<accession>A0A226DVQ1</accession>
<feature type="region of interest" description="Disordered" evidence="1">
    <location>
        <begin position="23"/>
        <end position="45"/>
    </location>
</feature>
<evidence type="ECO:0000313" key="3">
    <source>
        <dbReference type="EMBL" id="OXA48777.1"/>
    </source>
</evidence>
<gene>
    <name evidence="3" type="ORF">Fcan01_16183</name>
</gene>
<proteinExistence type="predicted"/>
<evidence type="ECO:0000256" key="2">
    <source>
        <dbReference type="SAM" id="SignalP"/>
    </source>
</evidence>
<protein>
    <submittedName>
        <fullName evidence="3">Uncharacterized protein</fullName>
    </submittedName>
</protein>
<keyword evidence="2" id="KW-0732">Signal</keyword>
<organism evidence="3 4">
    <name type="scientific">Folsomia candida</name>
    <name type="common">Springtail</name>
    <dbReference type="NCBI Taxonomy" id="158441"/>
    <lineage>
        <taxon>Eukaryota</taxon>
        <taxon>Metazoa</taxon>
        <taxon>Ecdysozoa</taxon>
        <taxon>Arthropoda</taxon>
        <taxon>Hexapoda</taxon>
        <taxon>Collembola</taxon>
        <taxon>Entomobryomorpha</taxon>
        <taxon>Isotomoidea</taxon>
        <taxon>Isotomidae</taxon>
        <taxon>Proisotominae</taxon>
        <taxon>Folsomia</taxon>
    </lineage>
</organism>